<evidence type="ECO:0000313" key="5">
    <source>
        <dbReference type="EMBL" id="CAE0358872.1"/>
    </source>
</evidence>
<evidence type="ECO:0000256" key="2">
    <source>
        <dbReference type="PROSITE-ProRule" id="PRU00376"/>
    </source>
</evidence>
<dbReference type="InterPro" id="IPR038704">
    <property type="entry name" value="YEAST_sf"/>
</dbReference>
<evidence type="ECO:0000256" key="3">
    <source>
        <dbReference type="SAM" id="MobiDB-lite"/>
    </source>
</evidence>
<gene>
    <name evidence="5" type="ORF">EHAR0213_LOCUS17796</name>
</gene>
<dbReference type="PROSITE" id="PS51037">
    <property type="entry name" value="YEATS"/>
    <property type="match status" value="1"/>
</dbReference>
<proteinExistence type="predicted"/>
<name>A0A7S3JP45_9SPIT</name>
<keyword evidence="1 2" id="KW-0539">Nucleus</keyword>
<feature type="compositionally biased region" description="Polar residues" evidence="3">
    <location>
        <begin position="171"/>
        <end position="180"/>
    </location>
</feature>
<feature type="region of interest" description="Disordered" evidence="3">
    <location>
        <begin position="160"/>
        <end position="180"/>
    </location>
</feature>
<organism evidence="5">
    <name type="scientific">Euplotes harpa</name>
    <dbReference type="NCBI Taxonomy" id="151035"/>
    <lineage>
        <taxon>Eukaryota</taxon>
        <taxon>Sar</taxon>
        <taxon>Alveolata</taxon>
        <taxon>Ciliophora</taxon>
        <taxon>Intramacronucleata</taxon>
        <taxon>Spirotrichea</taxon>
        <taxon>Hypotrichia</taxon>
        <taxon>Euplotida</taxon>
        <taxon>Euplotidae</taxon>
        <taxon>Euplotes</taxon>
    </lineage>
</organism>
<accession>A0A7S3JP45</accession>
<feature type="domain" description="YEATS" evidence="4">
    <location>
        <begin position="24"/>
        <end position="180"/>
    </location>
</feature>
<sequence>MKEIKELFKDEYLIRQKQMWKIKQEENKMLKLNIKYGNTCKENYPGVKNLTEKQQKNEFKWTAYVDLGLSRQETEKLIQNVVFKLHPTFRNPTRTITKFPFQLTTTGWGTFELPMIINWKDNTKMEPLRLTHTISFDDRGAENKYALKIKKELISEPKVAPLKSNTKKASRATSQRPVFR</sequence>
<evidence type="ECO:0000256" key="1">
    <source>
        <dbReference type="ARBA" id="ARBA00023242"/>
    </source>
</evidence>
<comment type="subcellular location">
    <subcellularLocation>
        <location evidence="2">Nucleus</location>
    </subcellularLocation>
</comment>
<protein>
    <recommendedName>
        <fullName evidence="4">YEATS domain-containing protein</fullName>
    </recommendedName>
</protein>
<dbReference type="InterPro" id="IPR055129">
    <property type="entry name" value="YEATS_dom"/>
</dbReference>
<reference evidence="5" key="1">
    <citation type="submission" date="2021-01" db="EMBL/GenBank/DDBJ databases">
        <authorList>
            <person name="Corre E."/>
            <person name="Pelletier E."/>
            <person name="Niang G."/>
            <person name="Scheremetjew M."/>
            <person name="Finn R."/>
            <person name="Kale V."/>
            <person name="Holt S."/>
            <person name="Cochrane G."/>
            <person name="Meng A."/>
            <person name="Brown T."/>
            <person name="Cohen L."/>
        </authorList>
    </citation>
    <scope>NUCLEOTIDE SEQUENCE</scope>
    <source>
        <strain evidence="5">FSP1.4</strain>
    </source>
</reference>
<dbReference type="EMBL" id="HBII01042574">
    <property type="protein sequence ID" value="CAE0358872.1"/>
    <property type="molecule type" value="Transcribed_RNA"/>
</dbReference>
<dbReference type="GO" id="GO:0005634">
    <property type="term" value="C:nucleus"/>
    <property type="evidence" value="ECO:0007669"/>
    <property type="project" value="UniProtKB-SubCell"/>
</dbReference>
<dbReference type="PANTHER" id="PTHR23195">
    <property type="entry name" value="YEATS DOMAIN"/>
    <property type="match status" value="1"/>
</dbReference>
<dbReference type="Gene3D" id="2.60.40.1970">
    <property type="entry name" value="YEATS domain"/>
    <property type="match status" value="1"/>
</dbReference>
<dbReference type="GO" id="GO:0006355">
    <property type="term" value="P:regulation of DNA-templated transcription"/>
    <property type="evidence" value="ECO:0007669"/>
    <property type="project" value="InterPro"/>
</dbReference>
<dbReference type="AlphaFoldDB" id="A0A7S3JP45"/>
<dbReference type="InterPro" id="IPR005033">
    <property type="entry name" value="YEATS"/>
</dbReference>
<evidence type="ECO:0000259" key="4">
    <source>
        <dbReference type="PROSITE" id="PS51037"/>
    </source>
</evidence>
<dbReference type="Pfam" id="PF03366">
    <property type="entry name" value="YEATS"/>
    <property type="match status" value="1"/>
</dbReference>